<keyword evidence="3" id="KW-1185">Reference proteome</keyword>
<dbReference type="GO" id="GO:0035269">
    <property type="term" value="P:protein O-linked glycosylation via mannose"/>
    <property type="evidence" value="ECO:0007669"/>
    <property type="project" value="TreeGrafter"/>
</dbReference>
<organism evidence="2 3">
    <name type="scientific">Geodia barretti</name>
    <name type="common">Barrett's horny sponge</name>
    <dbReference type="NCBI Taxonomy" id="519541"/>
    <lineage>
        <taxon>Eukaryota</taxon>
        <taxon>Metazoa</taxon>
        <taxon>Porifera</taxon>
        <taxon>Demospongiae</taxon>
        <taxon>Heteroscleromorpha</taxon>
        <taxon>Tetractinellida</taxon>
        <taxon>Astrophorina</taxon>
        <taxon>Geodiidae</taxon>
        <taxon>Geodia</taxon>
    </lineage>
</organism>
<dbReference type="PANTHER" id="PTHR44395:SF1">
    <property type="entry name" value="PROTEIN O-MANNOSYL-TRANSFERASE TMTC3"/>
    <property type="match status" value="1"/>
</dbReference>
<dbReference type="Proteomes" id="UP001174909">
    <property type="component" value="Unassembled WGS sequence"/>
</dbReference>
<evidence type="ECO:0000313" key="2">
    <source>
        <dbReference type="EMBL" id="CAI8032108.1"/>
    </source>
</evidence>
<sequence>MAGARPLLTHGAAVFCAAVAALIYLNTLQCGICYDDEPAIKKNKDLRPELTSWLDLFKHDFWGADITSSTSHKSYRPLTVATFRLNYMLHELEPLGYHLVNVLLHSAVVYLYVLLCGVVFSEVWPALIAGLLFAVHPIHTEAVAGLVGRTELLSGIFFCLAFLAYRQSSLRYKTNGKWWLGVAVLFILCSFLSKEQGITVVAVCVVYDAFCIQKLDLFSGVRLLRSPSAIPRGLLCRSLVLAVSTLSFLIARVRLMKGGPDIFTV</sequence>
<keyword evidence="1" id="KW-0812">Transmembrane</keyword>
<evidence type="ECO:0000256" key="1">
    <source>
        <dbReference type="SAM" id="Phobius"/>
    </source>
</evidence>
<keyword evidence="1" id="KW-0472">Membrane</keyword>
<protein>
    <submittedName>
        <fullName evidence="2">Protein O-mannosyl-transferase TMTC3</fullName>
    </submittedName>
</protein>
<feature type="transmembrane region" description="Helical" evidence="1">
    <location>
        <begin position="12"/>
        <end position="34"/>
    </location>
</feature>
<feature type="transmembrane region" description="Helical" evidence="1">
    <location>
        <begin position="229"/>
        <end position="251"/>
    </location>
</feature>
<feature type="transmembrane region" description="Helical" evidence="1">
    <location>
        <begin position="177"/>
        <end position="193"/>
    </location>
</feature>
<keyword evidence="1" id="KW-1133">Transmembrane helix</keyword>
<accession>A0AA35WSE1</accession>
<name>A0AA35WSE1_GEOBA</name>
<gene>
    <name evidence="2" type="ORF">GBAR_LOCUS18177</name>
</gene>
<dbReference type="EMBL" id="CASHTH010002584">
    <property type="protein sequence ID" value="CAI8032108.1"/>
    <property type="molecule type" value="Genomic_DNA"/>
</dbReference>
<dbReference type="GO" id="GO:0000030">
    <property type="term" value="F:mannosyltransferase activity"/>
    <property type="evidence" value="ECO:0007669"/>
    <property type="project" value="TreeGrafter"/>
</dbReference>
<feature type="transmembrane region" description="Helical" evidence="1">
    <location>
        <begin position="146"/>
        <end position="165"/>
    </location>
</feature>
<feature type="transmembrane region" description="Helical" evidence="1">
    <location>
        <begin position="109"/>
        <end position="134"/>
    </location>
</feature>
<dbReference type="GO" id="GO:0005783">
    <property type="term" value="C:endoplasmic reticulum"/>
    <property type="evidence" value="ECO:0007669"/>
    <property type="project" value="TreeGrafter"/>
</dbReference>
<evidence type="ECO:0000313" key="3">
    <source>
        <dbReference type="Proteomes" id="UP001174909"/>
    </source>
</evidence>
<comment type="caution">
    <text evidence="2">The sequence shown here is derived from an EMBL/GenBank/DDBJ whole genome shotgun (WGS) entry which is preliminary data.</text>
</comment>
<dbReference type="PANTHER" id="PTHR44395">
    <property type="match status" value="1"/>
</dbReference>
<dbReference type="AlphaFoldDB" id="A0AA35WSE1"/>
<reference evidence="2" key="1">
    <citation type="submission" date="2023-03" db="EMBL/GenBank/DDBJ databases">
        <authorList>
            <person name="Steffen K."/>
            <person name="Cardenas P."/>
        </authorList>
    </citation>
    <scope>NUCLEOTIDE SEQUENCE</scope>
</reference>
<proteinExistence type="predicted"/>